<reference evidence="2 3" key="1">
    <citation type="submission" date="2018-03" db="EMBL/GenBank/DDBJ databases">
        <authorList>
            <person name="Keele B.F."/>
        </authorList>
    </citation>
    <scope>NUCLEOTIDE SEQUENCE [LARGE SCALE GENOMIC DNA]</scope>
    <source>
        <strain evidence="2 3">YL28-9</strain>
    </source>
</reference>
<dbReference type="InterPro" id="IPR018728">
    <property type="entry name" value="DUF2268"/>
</dbReference>
<evidence type="ECO:0000313" key="3">
    <source>
        <dbReference type="Proteomes" id="UP000240912"/>
    </source>
</evidence>
<dbReference type="AlphaFoldDB" id="A0A2T3HNQ5"/>
<dbReference type="RefSeq" id="WP_107214027.1">
    <property type="nucleotide sequence ID" value="NZ_KZ686268.1"/>
</dbReference>
<keyword evidence="3" id="KW-1185">Reference proteome</keyword>
<organism evidence="2 3">
    <name type="scientific">Pedobacter yulinensis</name>
    <dbReference type="NCBI Taxonomy" id="2126353"/>
    <lineage>
        <taxon>Bacteria</taxon>
        <taxon>Pseudomonadati</taxon>
        <taxon>Bacteroidota</taxon>
        <taxon>Sphingobacteriia</taxon>
        <taxon>Sphingobacteriales</taxon>
        <taxon>Sphingobacteriaceae</taxon>
        <taxon>Pedobacter</taxon>
    </lineage>
</organism>
<proteinExistence type="predicted"/>
<dbReference type="Gene3D" id="2.60.120.380">
    <property type="match status" value="1"/>
</dbReference>
<protein>
    <recommendedName>
        <fullName evidence="1">DUF2268 domain-containing protein</fullName>
    </recommendedName>
</protein>
<feature type="domain" description="DUF2268" evidence="1">
    <location>
        <begin position="288"/>
        <end position="416"/>
    </location>
</feature>
<comment type="caution">
    <text evidence="2">The sequence shown here is derived from an EMBL/GenBank/DDBJ whole genome shotgun (WGS) entry which is preliminary data.</text>
</comment>
<evidence type="ECO:0000259" key="1">
    <source>
        <dbReference type="Pfam" id="PF10026"/>
    </source>
</evidence>
<dbReference type="Proteomes" id="UP000240912">
    <property type="component" value="Unassembled WGS sequence"/>
</dbReference>
<sequence>MKMLIFTCTAILFMVNVKGQHSRKTTYGAPIVENIGKTDTLRYLLNFRHGGIYQFTIRQQGLGVYYQLDGPSGKPLLKSDMPEDVEDTERFEFDASSSGSYTLMITRFKHPENPPSGKFTLQVDSLGPQEIARRRTIRKALRKENNKMVSTRDIDHFWTAFDRLKKCKNYADSCLAFQEEYLDKATNGFRDFIRIRNLTAEKYVAMASRYPKFLSSIRSKTYLVKQWQENVKRVFERFAKLYPAFKPTKVCFAIGILNTGGTVSNRFVLIGTELAASTAYADLSEFSPGAFKDKLAYRDDLTDRIVSLIAHECVHTQQPAIGLPADQCPLLAQSLREGAADFIGELVVGKSFTGNHTYGDANEKTLWQKFRKQLCSGKTEDWLYNATTIKDRPADLGYYIGYRIAKTYYTQAKDKQQAVSAIMGITDPQDFLTKSGYDPK</sequence>
<evidence type="ECO:0000313" key="2">
    <source>
        <dbReference type="EMBL" id="PST84021.1"/>
    </source>
</evidence>
<name>A0A2T3HNQ5_9SPHI</name>
<dbReference type="Pfam" id="PF10026">
    <property type="entry name" value="DUF2268"/>
    <property type="match status" value="1"/>
</dbReference>
<dbReference type="EMBL" id="PYLS01000004">
    <property type="protein sequence ID" value="PST84021.1"/>
    <property type="molecule type" value="Genomic_DNA"/>
</dbReference>
<gene>
    <name evidence="2" type="ORF">C7T94_04595</name>
</gene>
<dbReference type="OrthoDB" id="6402335at2"/>
<accession>A0A2T3HNQ5</accession>